<evidence type="ECO:0000313" key="3">
    <source>
        <dbReference type="Proteomes" id="UP001204151"/>
    </source>
</evidence>
<feature type="signal peptide" evidence="1">
    <location>
        <begin position="1"/>
        <end position="26"/>
    </location>
</feature>
<keyword evidence="3" id="KW-1185">Reference proteome</keyword>
<protein>
    <submittedName>
        <fullName evidence="2">NF038129 family PEP-CTERM protein</fullName>
    </submittedName>
</protein>
<keyword evidence="1" id="KW-0732">Signal</keyword>
<name>A0ABT1ZLV6_9BURK</name>
<accession>A0ABT1ZLV6</accession>
<dbReference type="Proteomes" id="UP001204151">
    <property type="component" value="Unassembled WGS sequence"/>
</dbReference>
<dbReference type="EMBL" id="JANUGW010000002">
    <property type="protein sequence ID" value="MCS0580729.1"/>
    <property type="molecule type" value="Genomic_DNA"/>
</dbReference>
<proteinExistence type="predicted"/>
<dbReference type="NCBIfam" id="NF038129">
    <property type="entry name" value="PEP_NF038129"/>
    <property type="match status" value="1"/>
</dbReference>
<reference evidence="2 3" key="1">
    <citation type="submission" date="2022-08" db="EMBL/GenBank/DDBJ databases">
        <title>Reclassification of Massilia species as members of the genera Telluria, Duganella, Pseudoduganella, Mokoshia gen. nov. and Zemynaea gen. nov. using orthogonal and non-orthogonal genome-based approaches.</title>
        <authorList>
            <person name="Bowman J.P."/>
        </authorList>
    </citation>
    <scope>NUCLEOTIDE SEQUENCE [LARGE SCALE GENOMIC DNA]</scope>
    <source>
        <strain evidence="2 3">JCM 31316</strain>
    </source>
</reference>
<evidence type="ECO:0000313" key="2">
    <source>
        <dbReference type="EMBL" id="MCS0580729.1"/>
    </source>
</evidence>
<gene>
    <name evidence="2" type="ORF">NX784_03905</name>
</gene>
<comment type="caution">
    <text evidence="2">The sequence shown here is derived from an EMBL/GenBank/DDBJ whole genome shotgun (WGS) entry which is preliminary data.</text>
</comment>
<feature type="chain" id="PRO_5045208760" evidence="1">
    <location>
        <begin position="27"/>
        <end position="199"/>
    </location>
</feature>
<sequence length="199" mass="20103">MLNFKYTLARLAVAAAMVGACAQAAAMPIYHVDIDTASLGTGPAFLDLYFMALDGAPAATATVWNLSGALAGAPDLTGAVTSGTSGLFTFSNAAGGGDLVQGIQLGGKFGFDVTFTMAPGDTGTTFGWALFDMVRYLGADGDLGDLFLQPDAPAGKQVLVSAPAGQLGSVTVPEPSTAALVLAAMLALLAWRAPAARRR</sequence>
<dbReference type="RefSeq" id="WP_258815380.1">
    <property type="nucleotide sequence ID" value="NZ_JANUGW010000002.1"/>
</dbReference>
<dbReference type="PROSITE" id="PS51257">
    <property type="entry name" value="PROKAR_LIPOPROTEIN"/>
    <property type="match status" value="1"/>
</dbReference>
<organism evidence="2 3">
    <name type="scientific">Massilia pinisoli</name>
    <dbReference type="NCBI Taxonomy" id="1772194"/>
    <lineage>
        <taxon>Bacteria</taxon>
        <taxon>Pseudomonadati</taxon>
        <taxon>Pseudomonadota</taxon>
        <taxon>Betaproteobacteria</taxon>
        <taxon>Burkholderiales</taxon>
        <taxon>Oxalobacteraceae</taxon>
        <taxon>Telluria group</taxon>
        <taxon>Massilia</taxon>
    </lineage>
</organism>
<evidence type="ECO:0000256" key="1">
    <source>
        <dbReference type="SAM" id="SignalP"/>
    </source>
</evidence>